<dbReference type="PANTHER" id="PTHR13408:SF0">
    <property type="entry name" value="DNA-DIRECTED RNA POLYMERASE III SUBUNIT RPC4"/>
    <property type="match status" value="1"/>
</dbReference>
<evidence type="ECO:0000313" key="6">
    <source>
        <dbReference type="EMBL" id="KAF4585549.1"/>
    </source>
</evidence>
<gene>
    <name evidence="6" type="ORF">GQ602_004854</name>
</gene>
<dbReference type="GO" id="GO:0042797">
    <property type="term" value="P:tRNA transcription by RNA polymerase III"/>
    <property type="evidence" value="ECO:0007669"/>
    <property type="project" value="TreeGrafter"/>
</dbReference>
<dbReference type="EMBL" id="JAACLJ010000005">
    <property type="protein sequence ID" value="KAF4585549.1"/>
    <property type="molecule type" value="Genomic_DNA"/>
</dbReference>
<feature type="region of interest" description="Disordered" evidence="5">
    <location>
        <begin position="124"/>
        <end position="210"/>
    </location>
</feature>
<sequence>MGSRGRGISTASGPFSGGFHGASSSSGSFRTGSSSNAGPFTAGSRANPDTKFSTSQASRRETRINADKLHAMTPTDELDSDDEAMRAALSALPSSSALPMGIYRREHKDAGVVVATTAELEAAEQATGDVPADESSLWVDGDGRTGLAQKPESGNWHPKVKNVRIKKEDDDDTTMLDDASAGHKSERHDEPDVKAKKTRKESAMDLEERNLREDMALLAAELGNTTMSTETPNKDGRLYLFHPPSSPPLTPLPPKPKVKFQDEVDANANTNDQEDSQPPPPPQKPFDAKSLPQGGLIGEMRVHRSGRTEIDWGVNGQPKLEMSPGAPVSFVTTAVIVEESDVAVAQLQAGVEGGYSFAMGPVMGRFVVAPVWEDEDDWEVELGDWGAFC</sequence>
<evidence type="ECO:0000256" key="4">
    <source>
        <dbReference type="ARBA" id="ARBA00023242"/>
    </source>
</evidence>
<keyword evidence="2" id="KW-0240">DNA-directed RNA polymerase</keyword>
<keyword evidence="7" id="KW-1185">Reference proteome</keyword>
<comment type="caution">
    <text evidence="6">The sequence shown here is derived from an EMBL/GenBank/DDBJ whole genome shotgun (WGS) entry which is preliminary data.</text>
</comment>
<comment type="subcellular location">
    <subcellularLocation>
        <location evidence="1">Nucleus</location>
    </subcellularLocation>
</comment>
<dbReference type="InterPro" id="IPR007811">
    <property type="entry name" value="RPC4"/>
</dbReference>
<accession>A0A8H4Q4P1</accession>
<proteinExistence type="predicted"/>
<feature type="compositionally biased region" description="Basic and acidic residues" evidence="5">
    <location>
        <begin position="58"/>
        <end position="70"/>
    </location>
</feature>
<dbReference type="GO" id="GO:0003677">
    <property type="term" value="F:DNA binding"/>
    <property type="evidence" value="ECO:0007669"/>
    <property type="project" value="InterPro"/>
</dbReference>
<evidence type="ECO:0000256" key="3">
    <source>
        <dbReference type="ARBA" id="ARBA00023163"/>
    </source>
</evidence>
<feature type="region of interest" description="Disordered" evidence="5">
    <location>
        <begin position="1"/>
        <end position="87"/>
    </location>
</feature>
<evidence type="ECO:0000313" key="7">
    <source>
        <dbReference type="Proteomes" id="UP000562929"/>
    </source>
</evidence>
<dbReference type="OrthoDB" id="5836119at2759"/>
<dbReference type="Pfam" id="PF05132">
    <property type="entry name" value="RNA_pol_Rpc4"/>
    <property type="match status" value="1"/>
</dbReference>
<feature type="compositionally biased region" description="Pro residues" evidence="5">
    <location>
        <begin position="244"/>
        <end position="255"/>
    </location>
</feature>
<reference evidence="6 7" key="1">
    <citation type="journal article" date="2020" name="G3 (Bethesda)">
        <title>Genetic Underpinnings of Host Manipulation by Ophiocordyceps as Revealed by Comparative Transcriptomics.</title>
        <authorList>
            <person name="Will I."/>
            <person name="Das B."/>
            <person name="Trinh T."/>
            <person name="Brachmann A."/>
            <person name="Ohm R.A."/>
            <person name="de Bekker C."/>
        </authorList>
    </citation>
    <scope>NUCLEOTIDE SEQUENCE [LARGE SCALE GENOMIC DNA]</scope>
    <source>
        <strain evidence="6 7">EC05</strain>
    </source>
</reference>
<dbReference type="AlphaFoldDB" id="A0A8H4Q4P1"/>
<dbReference type="PANTHER" id="PTHR13408">
    <property type="entry name" value="DNA-DIRECTED RNA POLYMERASE III"/>
    <property type="match status" value="1"/>
</dbReference>
<evidence type="ECO:0000256" key="1">
    <source>
        <dbReference type="ARBA" id="ARBA00004123"/>
    </source>
</evidence>
<feature type="compositionally biased region" description="Low complexity" evidence="5">
    <location>
        <begin position="21"/>
        <end position="35"/>
    </location>
</feature>
<feature type="compositionally biased region" description="Basic and acidic residues" evidence="5">
    <location>
        <begin position="180"/>
        <end position="210"/>
    </location>
</feature>
<organism evidence="6 7">
    <name type="scientific">Ophiocordyceps camponoti-floridani</name>
    <dbReference type="NCBI Taxonomy" id="2030778"/>
    <lineage>
        <taxon>Eukaryota</taxon>
        <taxon>Fungi</taxon>
        <taxon>Dikarya</taxon>
        <taxon>Ascomycota</taxon>
        <taxon>Pezizomycotina</taxon>
        <taxon>Sordariomycetes</taxon>
        <taxon>Hypocreomycetidae</taxon>
        <taxon>Hypocreales</taxon>
        <taxon>Ophiocordycipitaceae</taxon>
        <taxon>Ophiocordyceps</taxon>
    </lineage>
</organism>
<keyword evidence="3" id="KW-0804">Transcription</keyword>
<dbReference type="Proteomes" id="UP000562929">
    <property type="component" value="Unassembled WGS sequence"/>
</dbReference>
<protein>
    <submittedName>
        <fullName evidence="6">RNA polymerase III Rpc4</fullName>
    </submittedName>
</protein>
<keyword evidence="4" id="KW-0539">Nucleus</keyword>
<dbReference type="GO" id="GO:0005666">
    <property type="term" value="C:RNA polymerase III complex"/>
    <property type="evidence" value="ECO:0007669"/>
    <property type="project" value="InterPro"/>
</dbReference>
<evidence type="ECO:0000256" key="5">
    <source>
        <dbReference type="SAM" id="MobiDB-lite"/>
    </source>
</evidence>
<feature type="region of interest" description="Disordered" evidence="5">
    <location>
        <begin position="224"/>
        <end position="293"/>
    </location>
</feature>
<evidence type="ECO:0000256" key="2">
    <source>
        <dbReference type="ARBA" id="ARBA00022478"/>
    </source>
</evidence>
<name>A0A8H4Q4P1_9HYPO</name>